<organism evidence="2 3">
    <name type="scientific">Lasius niger</name>
    <name type="common">Black garden ant</name>
    <dbReference type="NCBI Taxonomy" id="67767"/>
    <lineage>
        <taxon>Eukaryota</taxon>
        <taxon>Metazoa</taxon>
        <taxon>Ecdysozoa</taxon>
        <taxon>Arthropoda</taxon>
        <taxon>Hexapoda</taxon>
        <taxon>Insecta</taxon>
        <taxon>Pterygota</taxon>
        <taxon>Neoptera</taxon>
        <taxon>Endopterygota</taxon>
        <taxon>Hymenoptera</taxon>
        <taxon>Apocrita</taxon>
        <taxon>Aculeata</taxon>
        <taxon>Formicoidea</taxon>
        <taxon>Formicidae</taxon>
        <taxon>Formicinae</taxon>
        <taxon>Lasius</taxon>
        <taxon>Lasius</taxon>
    </lineage>
</organism>
<feature type="compositionally biased region" description="Acidic residues" evidence="1">
    <location>
        <begin position="1"/>
        <end position="10"/>
    </location>
</feature>
<feature type="compositionally biased region" description="Basic and acidic residues" evidence="1">
    <location>
        <begin position="40"/>
        <end position="56"/>
    </location>
</feature>
<dbReference type="EMBL" id="LBMM01009089">
    <property type="protein sequence ID" value="KMQ88399.1"/>
    <property type="molecule type" value="Genomic_DNA"/>
</dbReference>
<feature type="region of interest" description="Disordered" evidence="1">
    <location>
        <begin position="1"/>
        <end position="59"/>
    </location>
</feature>
<proteinExistence type="predicted"/>
<comment type="caution">
    <text evidence="2">The sequence shown here is derived from an EMBL/GenBank/DDBJ whole genome shotgun (WGS) entry which is preliminary data.</text>
</comment>
<sequence>MVHSDDEYDEDSRCMLPPLPKKPAYSFPMKKSSEYFLKSPSRERSTLSNEESRQQKENCNSVEVSLSSSPFNTKRKVTSSDGTTEFVRKISKGPIESRTLDVDICNSTILKDMEFKKEILRRCNKIDSKLDRIDGKLIVLEERLQSGINDIKNEYLDIEDFVNLPLKTIDDVTNLEFELQDADFFNKTYVRNYFGID</sequence>
<reference evidence="2 3" key="1">
    <citation type="submission" date="2015-04" db="EMBL/GenBank/DDBJ databases">
        <title>Lasius niger genome sequencing.</title>
        <authorList>
            <person name="Konorov E.A."/>
            <person name="Nikitin M.A."/>
            <person name="Kirill M.V."/>
            <person name="Chang P."/>
        </authorList>
    </citation>
    <scope>NUCLEOTIDE SEQUENCE [LARGE SCALE GENOMIC DNA]</scope>
    <source>
        <tissue evidence="2">Whole</tissue>
    </source>
</reference>
<evidence type="ECO:0000313" key="3">
    <source>
        <dbReference type="Proteomes" id="UP000036403"/>
    </source>
</evidence>
<dbReference type="AlphaFoldDB" id="A0A0J7KDX0"/>
<dbReference type="PaxDb" id="67767-A0A0J7KDX0"/>
<dbReference type="Proteomes" id="UP000036403">
    <property type="component" value="Unassembled WGS sequence"/>
</dbReference>
<dbReference type="OrthoDB" id="10442258at2759"/>
<name>A0A0J7KDX0_LASNI</name>
<gene>
    <name evidence="2" type="ORF">RF55_12126</name>
</gene>
<protein>
    <submittedName>
        <fullName evidence="2">Bloom syndrome protein</fullName>
    </submittedName>
</protein>
<evidence type="ECO:0000313" key="2">
    <source>
        <dbReference type="EMBL" id="KMQ88399.1"/>
    </source>
</evidence>
<evidence type="ECO:0000256" key="1">
    <source>
        <dbReference type="SAM" id="MobiDB-lite"/>
    </source>
</evidence>
<accession>A0A0J7KDX0</accession>
<keyword evidence="3" id="KW-1185">Reference proteome</keyword>